<evidence type="ECO:0000313" key="3">
    <source>
        <dbReference type="Proteomes" id="UP000748531"/>
    </source>
</evidence>
<dbReference type="PROSITE" id="PS50057">
    <property type="entry name" value="FERM_3"/>
    <property type="match status" value="1"/>
</dbReference>
<name>A0A8J4WL42_9TREM</name>
<evidence type="ECO:0000259" key="1">
    <source>
        <dbReference type="PROSITE" id="PS50057"/>
    </source>
</evidence>
<gene>
    <name evidence="2" type="ORF">PHET_11683</name>
</gene>
<dbReference type="EMBL" id="LUCH01018779">
    <property type="protein sequence ID" value="KAF5394375.1"/>
    <property type="molecule type" value="Genomic_DNA"/>
</dbReference>
<comment type="caution">
    <text evidence="2">The sequence shown here is derived from an EMBL/GenBank/DDBJ whole genome shotgun (WGS) entry which is preliminary data.</text>
</comment>
<dbReference type="Pfam" id="PF09379">
    <property type="entry name" value="FERM_N"/>
    <property type="match status" value="1"/>
</dbReference>
<dbReference type="SUPFAM" id="SSF54236">
    <property type="entry name" value="Ubiquitin-like"/>
    <property type="match status" value="1"/>
</dbReference>
<proteinExistence type="predicted"/>
<accession>A0A8J4WL42</accession>
<protein>
    <recommendedName>
        <fullName evidence="1">FERM domain-containing protein</fullName>
    </recommendedName>
</protein>
<evidence type="ECO:0000313" key="2">
    <source>
        <dbReference type="EMBL" id="KAF5394375.1"/>
    </source>
</evidence>
<dbReference type="InterPro" id="IPR000299">
    <property type="entry name" value="FERM_domain"/>
</dbReference>
<dbReference type="AlphaFoldDB" id="A0A8J4WL42"/>
<dbReference type="Proteomes" id="UP000748531">
    <property type="component" value="Unassembled WGS sequence"/>
</dbReference>
<organism evidence="2 3">
    <name type="scientific">Paragonimus heterotremus</name>
    <dbReference type="NCBI Taxonomy" id="100268"/>
    <lineage>
        <taxon>Eukaryota</taxon>
        <taxon>Metazoa</taxon>
        <taxon>Spiralia</taxon>
        <taxon>Lophotrochozoa</taxon>
        <taxon>Platyhelminthes</taxon>
        <taxon>Trematoda</taxon>
        <taxon>Digenea</taxon>
        <taxon>Plagiorchiida</taxon>
        <taxon>Troglotremata</taxon>
        <taxon>Troglotrematidae</taxon>
        <taxon>Paragonimus</taxon>
    </lineage>
</organism>
<dbReference type="InterPro" id="IPR018979">
    <property type="entry name" value="FERM_N"/>
</dbReference>
<keyword evidence="3" id="KW-1185">Reference proteome</keyword>
<dbReference type="OrthoDB" id="6239416at2759"/>
<dbReference type="InterPro" id="IPR029071">
    <property type="entry name" value="Ubiquitin-like_domsf"/>
</dbReference>
<dbReference type="Gene3D" id="3.10.20.90">
    <property type="entry name" value="Phosphatidylinositol 3-kinase Catalytic Subunit, Chain A, domain 1"/>
    <property type="match status" value="1"/>
</dbReference>
<feature type="domain" description="FERM" evidence="1">
    <location>
        <begin position="9"/>
        <end position="68"/>
    </location>
</feature>
<sequence>MAKSFKNELRIKVILLTYEHLILSYRKESTVEDVFHEVCTALELEERDLFGLAVLSLKIIYFLIHVKD</sequence>
<reference evidence="2" key="1">
    <citation type="submission" date="2019-05" db="EMBL/GenBank/DDBJ databases">
        <title>Annotation for the trematode Paragonimus heterotremus.</title>
        <authorList>
            <person name="Choi Y.-J."/>
        </authorList>
    </citation>
    <scope>NUCLEOTIDE SEQUENCE</scope>
    <source>
        <strain evidence="2">LC</strain>
    </source>
</reference>